<dbReference type="PANTHER" id="PTHR33562">
    <property type="entry name" value="ATILLA, ISOFORM B-RELATED-RELATED"/>
    <property type="match status" value="1"/>
</dbReference>
<comment type="caution">
    <text evidence="9">The sequence shown here is derived from an EMBL/GenBank/DDBJ whole genome shotgun (WGS) entry which is preliminary data.</text>
</comment>
<evidence type="ECO:0000313" key="9">
    <source>
        <dbReference type="EMBL" id="KAF2885877.1"/>
    </source>
</evidence>
<keyword evidence="2" id="KW-0336">GPI-anchor</keyword>
<reference evidence="9" key="1">
    <citation type="submission" date="2019-08" db="EMBL/GenBank/DDBJ databases">
        <title>The genome of the North American firefly Photinus pyralis.</title>
        <authorList>
            <consortium name="Photinus pyralis genome working group"/>
            <person name="Fallon T.R."/>
            <person name="Sander Lower S.E."/>
            <person name="Weng J.-K."/>
        </authorList>
    </citation>
    <scope>NUCLEOTIDE SEQUENCE</scope>
    <source>
        <strain evidence="9">TRF0915ILg1</strain>
        <tissue evidence="9">Whole body</tissue>
    </source>
</reference>
<evidence type="ECO:0000256" key="2">
    <source>
        <dbReference type="ARBA" id="ARBA00022622"/>
    </source>
</evidence>
<comment type="subcellular location">
    <subcellularLocation>
        <location evidence="1">Membrane</location>
        <topology evidence="1">Lipid-anchor</topology>
        <topology evidence="1">GPI-anchor</topology>
    </subcellularLocation>
</comment>
<dbReference type="Proteomes" id="UP000801492">
    <property type="component" value="Unassembled WGS sequence"/>
</dbReference>
<keyword evidence="10" id="KW-1185">Reference proteome</keyword>
<dbReference type="AlphaFoldDB" id="A0A8K0CKW7"/>
<keyword evidence="4 8" id="KW-0732">Signal</keyword>
<feature type="signal peptide" evidence="8">
    <location>
        <begin position="1"/>
        <end position="20"/>
    </location>
</feature>
<evidence type="ECO:0000256" key="5">
    <source>
        <dbReference type="ARBA" id="ARBA00022989"/>
    </source>
</evidence>
<evidence type="ECO:0000256" key="6">
    <source>
        <dbReference type="ARBA" id="ARBA00023136"/>
    </source>
</evidence>
<dbReference type="EMBL" id="VTPC01089275">
    <property type="protein sequence ID" value="KAF2885877.1"/>
    <property type="molecule type" value="Genomic_DNA"/>
</dbReference>
<evidence type="ECO:0000256" key="7">
    <source>
        <dbReference type="ARBA" id="ARBA00023288"/>
    </source>
</evidence>
<organism evidence="9 10">
    <name type="scientific">Ignelater luminosus</name>
    <name type="common">Cucubano</name>
    <name type="synonym">Pyrophorus luminosus</name>
    <dbReference type="NCBI Taxonomy" id="2038154"/>
    <lineage>
        <taxon>Eukaryota</taxon>
        <taxon>Metazoa</taxon>
        <taxon>Ecdysozoa</taxon>
        <taxon>Arthropoda</taxon>
        <taxon>Hexapoda</taxon>
        <taxon>Insecta</taxon>
        <taxon>Pterygota</taxon>
        <taxon>Neoptera</taxon>
        <taxon>Endopterygota</taxon>
        <taxon>Coleoptera</taxon>
        <taxon>Polyphaga</taxon>
        <taxon>Elateriformia</taxon>
        <taxon>Elateroidea</taxon>
        <taxon>Elateridae</taxon>
        <taxon>Agrypninae</taxon>
        <taxon>Pyrophorini</taxon>
        <taxon>Ignelater</taxon>
    </lineage>
</organism>
<proteinExistence type="predicted"/>
<evidence type="ECO:0000256" key="1">
    <source>
        <dbReference type="ARBA" id="ARBA00004589"/>
    </source>
</evidence>
<sequence length="125" mass="14303">MCNWPFTFILLFIFVQSGSCLMCYECTTIFGDEECGEDFEPEDIDKVECDGTDICMIHVSPEISSFPEITQRGCVDRFFCNKIDEWNEHCITCDEDLCNISSKLIASTSLIIITVFANGFFQKFL</sequence>
<evidence type="ECO:0000256" key="8">
    <source>
        <dbReference type="SAM" id="SignalP"/>
    </source>
</evidence>
<evidence type="ECO:0008006" key="11">
    <source>
        <dbReference type="Google" id="ProtNLM"/>
    </source>
</evidence>
<keyword evidence="5" id="KW-1133">Transmembrane helix</keyword>
<dbReference type="SUPFAM" id="SSF57302">
    <property type="entry name" value="Snake toxin-like"/>
    <property type="match status" value="1"/>
</dbReference>
<dbReference type="GO" id="GO:0098552">
    <property type="term" value="C:side of membrane"/>
    <property type="evidence" value="ECO:0007669"/>
    <property type="project" value="UniProtKB-KW"/>
</dbReference>
<accession>A0A8K0CKW7</accession>
<dbReference type="OrthoDB" id="6723514at2759"/>
<feature type="chain" id="PRO_5035480803" description="Protein quiver" evidence="8">
    <location>
        <begin position="21"/>
        <end position="125"/>
    </location>
</feature>
<dbReference type="InterPro" id="IPR045860">
    <property type="entry name" value="Snake_toxin-like_sf"/>
</dbReference>
<gene>
    <name evidence="9" type="ORF">ILUMI_20299</name>
</gene>
<keyword evidence="6" id="KW-0472">Membrane</keyword>
<keyword evidence="3" id="KW-0812">Transmembrane</keyword>
<keyword evidence="7" id="KW-0449">Lipoprotein</keyword>
<evidence type="ECO:0000313" key="10">
    <source>
        <dbReference type="Proteomes" id="UP000801492"/>
    </source>
</evidence>
<name>A0A8K0CKW7_IGNLU</name>
<keyword evidence="2" id="KW-0325">Glycoprotein</keyword>
<evidence type="ECO:0000256" key="3">
    <source>
        <dbReference type="ARBA" id="ARBA00022692"/>
    </source>
</evidence>
<evidence type="ECO:0000256" key="4">
    <source>
        <dbReference type="ARBA" id="ARBA00022729"/>
    </source>
</evidence>
<protein>
    <recommendedName>
        <fullName evidence="11">Protein quiver</fullName>
    </recommendedName>
</protein>
<dbReference type="InterPro" id="IPR050975">
    <property type="entry name" value="Sleep_regulator"/>
</dbReference>